<dbReference type="PANTHER" id="PTHR31218">
    <property type="entry name" value="WAT1-RELATED PROTEIN"/>
    <property type="match status" value="1"/>
</dbReference>
<dbReference type="InterPro" id="IPR000620">
    <property type="entry name" value="EamA_dom"/>
</dbReference>
<organism evidence="8 9">
    <name type="scientific">Lithocarpus litseifolius</name>
    <dbReference type="NCBI Taxonomy" id="425828"/>
    <lineage>
        <taxon>Eukaryota</taxon>
        <taxon>Viridiplantae</taxon>
        <taxon>Streptophyta</taxon>
        <taxon>Embryophyta</taxon>
        <taxon>Tracheophyta</taxon>
        <taxon>Spermatophyta</taxon>
        <taxon>Magnoliopsida</taxon>
        <taxon>eudicotyledons</taxon>
        <taxon>Gunneridae</taxon>
        <taxon>Pentapetalae</taxon>
        <taxon>rosids</taxon>
        <taxon>fabids</taxon>
        <taxon>Fagales</taxon>
        <taxon>Fagaceae</taxon>
        <taxon>Lithocarpus</taxon>
    </lineage>
</organism>
<name>A0AAW2DNK5_9ROSI</name>
<feature type="transmembrane region" description="Helical" evidence="6">
    <location>
        <begin position="131"/>
        <end position="148"/>
    </location>
</feature>
<evidence type="ECO:0000259" key="7">
    <source>
        <dbReference type="Pfam" id="PF00892"/>
    </source>
</evidence>
<dbReference type="Pfam" id="PF00892">
    <property type="entry name" value="EamA"/>
    <property type="match status" value="1"/>
</dbReference>
<reference evidence="8 9" key="1">
    <citation type="submission" date="2024-01" db="EMBL/GenBank/DDBJ databases">
        <title>A telomere-to-telomere, gap-free genome of sweet tea (Lithocarpus litseifolius).</title>
        <authorList>
            <person name="Zhou J."/>
        </authorList>
    </citation>
    <scope>NUCLEOTIDE SEQUENCE [LARGE SCALE GENOMIC DNA]</scope>
    <source>
        <strain evidence="8">Zhou-2022a</strain>
        <tissue evidence="8">Leaf</tissue>
    </source>
</reference>
<evidence type="ECO:0000256" key="5">
    <source>
        <dbReference type="ARBA" id="ARBA00023136"/>
    </source>
</evidence>
<evidence type="ECO:0000256" key="1">
    <source>
        <dbReference type="ARBA" id="ARBA00004141"/>
    </source>
</evidence>
<evidence type="ECO:0000313" key="8">
    <source>
        <dbReference type="EMBL" id="KAL0012315.1"/>
    </source>
</evidence>
<keyword evidence="3 6" id="KW-0812">Transmembrane</keyword>
<sequence length="270" mass="29516">MKRMEKLDLKKLRCQAKLLGTIVTVAGAILISLYQGPMLGSKHNQTHEPYTKDTTRTSGKNYFKGSILVIIATLSWSGLFVLQALALKTYKNHQLSLTSLICFVGTLQAIAVTFVVEHKPSVWKIGFDMNLLAAAYAGIVTSSISYYVQGLVIKKKGPVFASAFSPLMMIIVAFMGSFILKEIFFVGGIVGSILIVMGLYSVLWGKHKESIENKVEEIPDVINSTKVNGDAISKNEDIEADEIEMGKGKGDKLSSMAITMPMKGNQDTEP</sequence>
<evidence type="ECO:0000313" key="9">
    <source>
        <dbReference type="Proteomes" id="UP001459277"/>
    </source>
</evidence>
<dbReference type="SUPFAM" id="SSF103481">
    <property type="entry name" value="Multidrug resistance efflux transporter EmrE"/>
    <property type="match status" value="1"/>
</dbReference>
<feature type="transmembrane region" description="Helical" evidence="6">
    <location>
        <begin position="62"/>
        <end position="85"/>
    </location>
</feature>
<dbReference type="GO" id="GO:0016020">
    <property type="term" value="C:membrane"/>
    <property type="evidence" value="ECO:0007669"/>
    <property type="project" value="UniProtKB-SubCell"/>
</dbReference>
<evidence type="ECO:0000256" key="4">
    <source>
        <dbReference type="ARBA" id="ARBA00022989"/>
    </source>
</evidence>
<comment type="caution">
    <text evidence="8">The sequence shown here is derived from an EMBL/GenBank/DDBJ whole genome shotgun (WGS) entry which is preliminary data.</text>
</comment>
<dbReference type="InterPro" id="IPR030184">
    <property type="entry name" value="WAT1-related"/>
</dbReference>
<evidence type="ECO:0000256" key="6">
    <source>
        <dbReference type="RuleBase" id="RU363077"/>
    </source>
</evidence>
<evidence type="ECO:0000256" key="2">
    <source>
        <dbReference type="ARBA" id="ARBA00007635"/>
    </source>
</evidence>
<feature type="domain" description="EamA" evidence="7">
    <location>
        <begin position="64"/>
        <end position="203"/>
    </location>
</feature>
<feature type="transmembrane region" description="Helical" evidence="6">
    <location>
        <begin position="185"/>
        <end position="204"/>
    </location>
</feature>
<evidence type="ECO:0000256" key="3">
    <source>
        <dbReference type="ARBA" id="ARBA00022692"/>
    </source>
</evidence>
<keyword evidence="9" id="KW-1185">Reference proteome</keyword>
<dbReference type="Proteomes" id="UP001459277">
    <property type="component" value="Unassembled WGS sequence"/>
</dbReference>
<dbReference type="GO" id="GO:0022857">
    <property type="term" value="F:transmembrane transporter activity"/>
    <property type="evidence" value="ECO:0007669"/>
    <property type="project" value="InterPro"/>
</dbReference>
<dbReference type="EMBL" id="JAZDWU010000002">
    <property type="protein sequence ID" value="KAL0012315.1"/>
    <property type="molecule type" value="Genomic_DNA"/>
</dbReference>
<proteinExistence type="inferred from homology"/>
<feature type="transmembrane region" description="Helical" evidence="6">
    <location>
        <begin position="12"/>
        <end position="34"/>
    </location>
</feature>
<feature type="transmembrane region" description="Helical" evidence="6">
    <location>
        <begin position="97"/>
        <end position="116"/>
    </location>
</feature>
<dbReference type="AlphaFoldDB" id="A0AAW2DNK5"/>
<accession>A0AAW2DNK5</accession>
<keyword evidence="5 6" id="KW-0472">Membrane</keyword>
<comment type="subcellular location">
    <subcellularLocation>
        <location evidence="1 6">Membrane</location>
        <topology evidence="1 6">Multi-pass membrane protein</topology>
    </subcellularLocation>
</comment>
<protein>
    <recommendedName>
        <fullName evidence="6">WAT1-related protein</fullName>
    </recommendedName>
</protein>
<gene>
    <name evidence="8" type="ORF">SO802_007423</name>
</gene>
<feature type="transmembrane region" description="Helical" evidence="6">
    <location>
        <begin position="160"/>
        <end position="179"/>
    </location>
</feature>
<keyword evidence="4 6" id="KW-1133">Transmembrane helix</keyword>
<dbReference type="InterPro" id="IPR037185">
    <property type="entry name" value="EmrE-like"/>
</dbReference>
<comment type="similarity">
    <text evidence="2 6">Belongs to the drug/metabolite transporter (DMT) superfamily. Plant drug/metabolite exporter (P-DME) (TC 2.A.7.4) family.</text>
</comment>